<protein>
    <submittedName>
        <fullName evidence="7">Glycoside hydrolase family 92 protein</fullName>
    </submittedName>
</protein>
<dbReference type="Gene3D" id="2.70.98.10">
    <property type="match status" value="1"/>
</dbReference>
<dbReference type="InterPro" id="IPR008928">
    <property type="entry name" value="6-hairpin_glycosidase_sf"/>
</dbReference>
<dbReference type="KEGG" id="muh:HYN43_003445"/>
<dbReference type="NCBIfam" id="TIGR01180">
    <property type="entry name" value="aman2_put"/>
    <property type="match status" value="1"/>
</dbReference>
<name>A0A494VN48_9SPHI</name>
<keyword evidence="3" id="KW-0106">Calcium</keyword>
<evidence type="ECO:0000313" key="8">
    <source>
        <dbReference type="Proteomes" id="UP000270046"/>
    </source>
</evidence>
<keyword evidence="7" id="KW-0378">Hydrolase</keyword>
<feature type="chain" id="PRO_5019758567" evidence="4">
    <location>
        <begin position="36"/>
        <end position="783"/>
    </location>
</feature>
<comment type="cofactor">
    <cofactor evidence="1">
        <name>Ca(2+)</name>
        <dbReference type="ChEBI" id="CHEBI:29108"/>
    </cofactor>
</comment>
<dbReference type="EMBL" id="CP032869">
    <property type="protein sequence ID" value="AYL94410.1"/>
    <property type="molecule type" value="Genomic_DNA"/>
</dbReference>
<dbReference type="GO" id="GO:0000224">
    <property type="term" value="F:peptide-N4-(N-acetyl-beta-glucosaminyl)asparagine amidase activity"/>
    <property type="evidence" value="ECO:0007669"/>
    <property type="project" value="TreeGrafter"/>
</dbReference>
<dbReference type="OrthoDB" id="9758101at2"/>
<dbReference type="Gene3D" id="3.30.2080.10">
    <property type="entry name" value="GH92 mannosidase domain"/>
    <property type="match status" value="1"/>
</dbReference>
<evidence type="ECO:0000256" key="4">
    <source>
        <dbReference type="SAM" id="SignalP"/>
    </source>
</evidence>
<dbReference type="InterPro" id="IPR050883">
    <property type="entry name" value="PNGase"/>
</dbReference>
<dbReference type="InterPro" id="IPR005887">
    <property type="entry name" value="GH92_a_mannosidase_put"/>
</dbReference>
<dbReference type="PANTHER" id="PTHR12143">
    <property type="entry name" value="PEPTIDE N-GLYCANASE PNGASE -RELATED"/>
    <property type="match status" value="1"/>
</dbReference>
<evidence type="ECO:0000256" key="2">
    <source>
        <dbReference type="ARBA" id="ARBA00011245"/>
    </source>
</evidence>
<dbReference type="GO" id="GO:0005829">
    <property type="term" value="C:cytosol"/>
    <property type="evidence" value="ECO:0007669"/>
    <property type="project" value="TreeGrafter"/>
</dbReference>
<keyword evidence="4" id="KW-0732">Signal</keyword>
<dbReference type="InterPro" id="IPR041371">
    <property type="entry name" value="GH92_N"/>
</dbReference>
<dbReference type="Proteomes" id="UP000270046">
    <property type="component" value="Chromosome"/>
</dbReference>
<dbReference type="InterPro" id="IPR014718">
    <property type="entry name" value="GH-type_carb-bd"/>
</dbReference>
<dbReference type="SUPFAM" id="SSF48208">
    <property type="entry name" value="Six-hairpin glycosidases"/>
    <property type="match status" value="1"/>
</dbReference>
<dbReference type="GO" id="GO:0005975">
    <property type="term" value="P:carbohydrate metabolic process"/>
    <property type="evidence" value="ECO:0007669"/>
    <property type="project" value="InterPro"/>
</dbReference>
<feature type="domain" description="Glycosyl hydrolase family 92" evidence="5">
    <location>
        <begin position="324"/>
        <end position="775"/>
    </location>
</feature>
<evidence type="ECO:0000256" key="3">
    <source>
        <dbReference type="ARBA" id="ARBA00022837"/>
    </source>
</evidence>
<feature type="signal peptide" evidence="4">
    <location>
        <begin position="1"/>
        <end position="35"/>
    </location>
</feature>
<dbReference type="PANTHER" id="PTHR12143:SF39">
    <property type="entry name" value="SECRETED PROTEIN"/>
    <property type="match status" value="1"/>
</dbReference>
<evidence type="ECO:0000259" key="5">
    <source>
        <dbReference type="Pfam" id="PF07971"/>
    </source>
</evidence>
<dbReference type="AlphaFoldDB" id="A0A494VN48"/>
<sequence>MTYTKRTVSAALPGKKYLAVLFTAALSLGSTLLKAQSPASYVNPFIGASTSTKDAGTYHGLGKTFPGATTPYGMVQVSPNTITGGDNGSGYSHEQTSIEGFAMTQMSGIGWYGDLGNFLVIPTAGKLYTIAGKMDGSVKGYRSNYDKKTEKASAGYYSALLTDYNIKAEMTAAPHSGMLRFTFPQQKDSRIQIDLARRVGGTSTLQYVKVVNANTIEGWMKCTPDGGGWGNGDGKADYTVYFYAEFSKPLKDFGVWTADIPDDWKRKLDEVASDKYLERVAQSTILKGVKEKQGKHLGFYTEFNTKANEQVLLKTGISFVSIAGAKNNLNTEIKDWNFDGVHQKAVALWNNALAKASVQGGTTEEKTVFYTALYHTMIDPRIVSDVDGHYMGGDGKVHQTTSFQKRTIFSGWDVFRSQMPLQTIINPALVNDMVNSLVTLADEKKKDYLERWELLNAYSGCMIGNPAVSVIADAYAKGIRNFNVPEAYRLSVGSVEKFGNGDKGFTGGDLSLSYTLEYAYTDWCVGQLAKNLGKTADFKKYNQRGEAYKNVFDPEKGWYRPKDDNGQWKAWPDSAKTKQWYGTIESNPYQQGWFVPQDVAGMAKMMGGKDKTIADLNNFFEKAPDNMMWNDFYNHANEPVHHVPFLYNRLGAPWLTQKWTREICRRAYHNSVEGLVGNEDVGQMSAWYVLAASGLHPVCPGDTRQEITSPVFNKVVLRLDPKYAKGKTFTITAFNNSASNMYIQSAKLNGKAYNKCYLDYKDIAAGGSLELTMGDKPNEGWGI</sequence>
<dbReference type="Gene3D" id="1.20.1610.10">
    <property type="entry name" value="alpha-1,2-mannosidases domains"/>
    <property type="match status" value="1"/>
</dbReference>
<dbReference type="GO" id="GO:0030246">
    <property type="term" value="F:carbohydrate binding"/>
    <property type="evidence" value="ECO:0007669"/>
    <property type="project" value="InterPro"/>
</dbReference>
<organism evidence="7 8">
    <name type="scientific">Mucilaginibacter celer</name>
    <dbReference type="NCBI Taxonomy" id="2305508"/>
    <lineage>
        <taxon>Bacteria</taxon>
        <taxon>Pseudomonadati</taxon>
        <taxon>Bacteroidota</taxon>
        <taxon>Sphingobacteriia</taxon>
        <taxon>Sphingobacteriales</taxon>
        <taxon>Sphingobacteriaceae</taxon>
        <taxon>Mucilaginibacter</taxon>
    </lineage>
</organism>
<dbReference type="Pfam" id="PF07971">
    <property type="entry name" value="Glyco_hydro_92"/>
    <property type="match status" value="1"/>
</dbReference>
<evidence type="ECO:0000256" key="1">
    <source>
        <dbReference type="ARBA" id="ARBA00001913"/>
    </source>
</evidence>
<reference evidence="7 8" key="1">
    <citation type="submission" date="2018-10" db="EMBL/GenBank/DDBJ databases">
        <title>Genome sequencing of Mucilaginibacter sp. HYN0043.</title>
        <authorList>
            <person name="Kim M."/>
            <person name="Yi H."/>
        </authorList>
    </citation>
    <scope>NUCLEOTIDE SEQUENCE [LARGE SCALE GENOMIC DNA]</scope>
    <source>
        <strain evidence="7 8">HYN0043</strain>
    </source>
</reference>
<dbReference type="FunFam" id="3.30.2080.10:FF:000001">
    <property type="entry name" value="Alpha-1,2-mannosidase subfamily"/>
    <property type="match status" value="1"/>
</dbReference>
<dbReference type="Gene3D" id="1.20.1050.60">
    <property type="entry name" value="alpha-1,2-mannosidase"/>
    <property type="match status" value="1"/>
</dbReference>
<keyword evidence="8" id="KW-1185">Reference proteome</keyword>
<evidence type="ECO:0000313" key="7">
    <source>
        <dbReference type="EMBL" id="AYL94410.1"/>
    </source>
</evidence>
<proteinExistence type="predicted"/>
<dbReference type="InterPro" id="IPR012939">
    <property type="entry name" value="Glyco_hydro_92"/>
</dbReference>
<dbReference type="GO" id="GO:0006516">
    <property type="term" value="P:glycoprotein catabolic process"/>
    <property type="evidence" value="ECO:0007669"/>
    <property type="project" value="TreeGrafter"/>
</dbReference>
<dbReference type="RefSeq" id="WP_119408129.1">
    <property type="nucleotide sequence ID" value="NZ_CP032869.1"/>
</dbReference>
<evidence type="ECO:0000259" key="6">
    <source>
        <dbReference type="Pfam" id="PF17678"/>
    </source>
</evidence>
<gene>
    <name evidence="7" type="ORF">HYN43_003445</name>
</gene>
<comment type="subunit">
    <text evidence="2">Monomer.</text>
</comment>
<feature type="domain" description="Glycosyl hydrolase family 92 N-terminal" evidence="6">
    <location>
        <begin position="41"/>
        <end position="318"/>
    </location>
</feature>
<dbReference type="Pfam" id="PF17678">
    <property type="entry name" value="Glyco_hydro_92N"/>
    <property type="match status" value="1"/>
</dbReference>
<accession>A0A494VN48</accession>